<sequence length="136" mass="15008">MAANSQRIREIEALIGRIEASRRSAGAEISSLRAKLDAPRRAKKHLLQFTSKNPIPVFGGMLGAGFLLSRFRRRPKPAKRKRGVLGFILGAIFAALKPTLMRILTAELRKSLLKSFDARRSAMRPVAPTRSATTLS</sequence>
<evidence type="ECO:0008006" key="4">
    <source>
        <dbReference type="Google" id="ProtNLM"/>
    </source>
</evidence>
<name>A0A840VE90_9BACT</name>
<keyword evidence="1" id="KW-1133">Transmembrane helix</keyword>
<keyword evidence="3" id="KW-1185">Reference proteome</keyword>
<dbReference type="RefSeq" id="WP_184017071.1">
    <property type="nucleotide sequence ID" value="NZ_JACHFD010000005.1"/>
</dbReference>
<evidence type="ECO:0000256" key="1">
    <source>
        <dbReference type="SAM" id="Phobius"/>
    </source>
</evidence>
<feature type="transmembrane region" description="Helical" evidence="1">
    <location>
        <begin position="83"/>
        <end position="104"/>
    </location>
</feature>
<proteinExistence type="predicted"/>
<comment type="caution">
    <text evidence="2">The sequence shown here is derived from an EMBL/GenBank/DDBJ whole genome shotgun (WGS) entry which is preliminary data.</text>
</comment>
<dbReference type="Proteomes" id="UP000557717">
    <property type="component" value="Unassembled WGS sequence"/>
</dbReference>
<organism evidence="2 3">
    <name type="scientific">Haloferula luteola</name>
    <dbReference type="NCBI Taxonomy" id="595692"/>
    <lineage>
        <taxon>Bacteria</taxon>
        <taxon>Pseudomonadati</taxon>
        <taxon>Verrucomicrobiota</taxon>
        <taxon>Verrucomicrobiia</taxon>
        <taxon>Verrucomicrobiales</taxon>
        <taxon>Verrucomicrobiaceae</taxon>
        <taxon>Haloferula</taxon>
    </lineage>
</organism>
<gene>
    <name evidence="2" type="ORF">HNR46_001385</name>
</gene>
<dbReference type="EMBL" id="JACHFD010000005">
    <property type="protein sequence ID" value="MBB5351151.1"/>
    <property type="molecule type" value="Genomic_DNA"/>
</dbReference>
<keyword evidence="1" id="KW-0472">Membrane</keyword>
<dbReference type="AlphaFoldDB" id="A0A840VE90"/>
<evidence type="ECO:0000313" key="3">
    <source>
        <dbReference type="Proteomes" id="UP000557717"/>
    </source>
</evidence>
<keyword evidence="1" id="KW-0812">Transmembrane</keyword>
<evidence type="ECO:0000313" key="2">
    <source>
        <dbReference type="EMBL" id="MBB5351151.1"/>
    </source>
</evidence>
<reference evidence="2 3" key="1">
    <citation type="submission" date="2020-08" db="EMBL/GenBank/DDBJ databases">
        <title>Genomic Encyclopedia of Type Strains, Phase IV (KMG-IV): sequencing the most valuable type-strain genomes for metagenomic binning, comparative biology and taxonomic classification.</title>
        <authorList>
            <person name="Goeker M."/>
        </authorList>
    </citation>
    <scope>NUCLEOTIDE SEQUENCE [LARGE SCALE GENOMIC DNA]</scope>
    <source>
        <strain evidence="2 3">YC6886</strain>
    </source>
</reference>
<accession>A0A840VE90</accession>
<protein>
    <recommendedName>
        <fullName evidence="4">DUF3618 domain-containing protein</fullName>
    </recommendedName>
</protein>